<keyword evidence="1" id="KW-0677">Repeat</keyword>
<evidence type="ECO:0000256" key="3">
    <source>
        <dbReference type="PROSITE-ProRule" id="PRU00339"/>
    </source>
</evidence>
<dbReference type="Pfam" id="PF13174">
    <property type="entry name" value="TPR_6"/>
    <property type="match status" value="1"/>
</dbReference>
<evidence type="ECO:0000256" key="1">
    <source>
        <dbReference type="ARBA" id="ARBA00022737"/>
    </source>
</evidence>
<dbReference type="PROSITE" id="PS50005">
    <property type="entry name" value="TPR"/>
    <property type="match status" value="1"/>
</dbReference>
<dbReference type="RefSeq" id="WP_220780765.1">
    <property type="nucleotide sequence ID" value="NZ_BPEY01000024.1"/>
</dbReference>
<evidence type="ECO:0000313" key="5">
    <source>
        <dbReference type="Proteomes" id="UP000887104"/>
    </source>
</evidence>
<dbReference type="Pfam" id="PF13759">
    <property type="entry name" value="2OG-FeII_Oxy_5"/>
    <property type="match status" value="1"/>
</dbReference>
<dbReference type="InterPro" id="IPR012668">
    <property type="entry name" value="CHP02466"/>
</dbReference>
<dbReference type="Proteomes" id="UP000887104">
    <property type="component" value="Unassembled WGS sequence"/>
</dbReference>
<dbReference type="PANTHER" id="PTHR44943">
    <property type="entry name" value="CELLULOSE SYNTHASE OPERON PROTEIN C"/>
    <property type="match status" value="1"/>
</dbReference>
<accession>A0ABQ4PBG7</accession>
<gene>
    <name evidence="4" type="ORF">TUM4438_17100</name>
</gene>
<dbReference type="Gene3D" id="1.25.40.10">
    <property type="entry name" value="Tetratricopeptide repeat domain"/>
    <property type="match status" value="1"/>
</dbReference>
<dbReference type="SMART" id="SM00028">
    <property type="entry name" value="TPR"/>
    <property type="match status" value="5"/>
</dbReference>
<protein>
    <recommendedName>
        <fullName evidence="6">Tetratricopeptide repeat protein</fullName>
    </recommendedName>
</protein>
<dbReference type="Pfam" id="PF13181">
    <property type="entry name" value="TPR_8"/>
    <property type="match status" value="1"/>
</dbReference>
<dbReference type="EMBL" id="BPEY01000024">
    <property type="protein sequence ID" value="GIU44875.1"/>
    <property type="molecule type" value="Genomic_DNA"/>
</dbReference>
<comment type="caution">
    <text evidence="4">The sequence shown here is derived from an EMBL/GenBank/DDBJ whole genome shotgun (WGS) entry which is preliminary data.</text>
</comment>
<dbReference type="PANTHER" id="PTHR44943:SF8">
    <property type="entry name" value="TPR REPEAT-CONTAINING PROTEIN MJ0263"/>
    <property type="match status" value="1"/>
</dbReference>
<evidence type="ECO:0000313" key="4">
    <source>
        <dbReference type="EMBL" id="GIU44875.1"/>
    </source>
</evidence>
<dbReference type="InterPro" id="IPR011990">
    <property type="entry name" value="TPR-like_helical_dom_sf"/>
</dbReference>
<organism evidence="4 5">
    <name type="scientific">Shewanella sairae</name>
    <dbReference type="NCBI Taxonomy" id="190310"/>
    <lineage>
        <taxon>Bacteria</taxon>
        <taxon>Pseudomonadati</taxon>
        <taxon>Pseudomonadota</taxon>
        <taxon>Gammaproteobacteria</taxon>
        <taxon>Alteromonadales</taxon>
        <taxon>Shewanellaceae</taxon>
        <taxon>Shewanella</taxon>
    </lineage>
</organism>
<dbReference type="Gene3D" id="2.60.120.620">
    <property type="entry name" value="q2cbj1_9rhob like domain"/>
    <property type="match status" value="1"/>
</dbReference>
<reference evidence="4" key="1">
    <citation type="submission" date="2021-05" db="EMBL/GenBank/DDBJ databases">
        <title>Molecular characterization for Shewanella algae harboring chromosomal blaOXA-55-like strains isolated from clinical and environment sample.</title>
        <authorList>
            <person name="Ohama Y."/>
            <person name="Aoki K."/>
            <person name="Harada S."/>
            <person name="Moriya K."/>
            <person name="Ishii Y."/>
            <person name="Tateda K."/>
        </authorList>
    </citation>
    <scope>NUCLEOTIDE SEQUENCE</scope>
    <source>
        <strain evidence="4">JCM 11563</strain>
    </source>
</reference>
<keyword evidence="2 3" id="KW-0802">TPR repeat</keyword>
<evidence type="ECO:0008006" key="6">
    <source>
        <dbReference type="Google" id="ProtNLM"/>
    </source>
</evidence>
<proteinExistence type="predicted"/>
<keyword evidence="5" id="KW-1185">Reference proteome</keyword>
<evidence type="ECO:0000256" key="2">
    <source>
        <dbReference type="ARBA" id="ARBA00022803"/>
    </source>
</evidence>
<dbReference type="InterPro" id="IPR051685">
    <property type="entry name" value="Ycf3/AcsC/BcsC/TPR_MFPF"/>
</dbReference>
<dbReference type="SUPFAM" id="SSF48452">
    <property type="entry name" value="TPR-like"/>
    <property type="match status" value="3"/>
</dbReference>
<dbReference type="InterPro" id="IPR019734">
    <property type="entry name" value="TPR_rpt"/>
</dbReference>
<sequence>MDRIRVNKNLTGGIELYRKGLYQDSLTLLYSIHNIAPKEPNALFFIALNHRYLKDVTASIFYFEKLISLHKLPGYFCAYANMLISFGLELRAIPLLRQSISIDPFHFDSYYNLGRAEQNLELYSEACNAYVKARKLNPLHIGCCIGYSQSLSKCNQVEQAIACCESFLKETSTSFEVLYTLAGFYEHLDLLDSALTTTCMCLKLVPESRESRLRYAILLHKLGSDEEAIAVFKELLATFPYDLKVHHELFKILWLKAEAEPFKYYLEFSRQDPSNPLVLDLVKKLIKNDELELALEKIKIYIYEKKATSEALIIKAHLERELGFFRLSLETLESLSVESKDTECALYEKAITYLCLQQFLEAICLARRMISLYPKNQAGKALLSSCLKVAGHEVEYRQLNDYDNLVKYIPVFEDEKDHFNSQLKSSLERLHKTNNAPLDQSLRYGTQTEGRLFNKGVTTVDELEKRVALVISDFLEGLSQHHFTEYSGSFKITDSWSVILRSKGYHKNHYHSEGMYSACYYVDVPFAVEKEGQGWLKLGQPELSRWIKLDADFYLKPLTGWLVIFPSYLWHGTTPLLESSERISVAFDIQVL</sequence>
<name>A0ABQ4PBG7_9GAMM</name>
<feature type="repeat" description="TPR" evidence="3">
    <location>
        <begin position="107"/>
        <end position="140"/>
    </location>
</feature>